<name>A0A8K0KK01_LADFU</name>
<dbReference type="AlphaFoldDB" id="A0A8K0KK01"/>
<protein>
    <submittedName>
        <fullName evidence="1">Uncharacterized protein</fullName>
    </submittedName>
</protein>
<reference evidence="1" key="2">
    <citation type="submission" date="2017-10" db="EMBL/GenBank/DDBJ databases">
        <title>Ladona fulva Genome sequencing and assembly.</title>
        <authorList>
            <person name="Murali S."/>
            <person name="Richards S."/>
            <person name="Bandaranaike D."/>
            <person name="Bellair M."/>
            <person name="Blankenburg K."/>
            <person name="Chao H."/>
            <person name="Dinh H."/>
            <person name="Doddapaneni H."/>
            <person name="Dugan-Rocha S."/>
            <person name="Elkadiri S."/>
            <person name="Gnanaolivu R."/>
            <person name="Hernandez B."/>
            <person name="Skinner E."/>
            <person name="Javaid M."/>
            <person name="Lee S."/>
            <person name="Li M."/>
            <person name="Ming W."/>
            <person name="Munidasa M."/>
            <person name="Muniz J."/>
            <person name="Nguyen L."/>
            <person name="Hughes D."/>
            <person name="Osuji N."/>
            <person name="Pu L.-L."/>
            <person name="Puazo M."/>
            <person name="Qu C."/>
            <person name="Quiroz J."/>
            <person name="Raj R."/>
            <person name="Weissenberger G."/>
            <person name="Xin Y."/>
            <person name="Zou X."/>
            <person name="Han Y."/>
            <person name="Worley K."/>
            <person name="Muzny D."/>
            <person name="Gibbs R."/>
        </authorList>
    </citation>
    <scope>NUCLEOTIDE SEQUENCE</scope>
    <source>
        <strain evidence="1">Sampled in the wild</strain>
    </source>
</reference>
<keyword evidence="2" id="KW-1185">Reference proteome</keyword>
<sequence length="124" mass="14103">MEAINVLQMPLVESDKSITPLLYIKLRLAKNFVKVQLYVSDAFRYPCNNFPELSYVKVSSQIKKTMADSHSQDLLGGTEKEAWVAFNCVEVHQCERADGLQSVPQNASPRLGSRLLPRESWFNQ</sequence>
<comment type="caution">
    <text evidence="1">The sequence shown here is derived from an EMBL/GenBank/DDBJ whole genome shotgun (WGS) entry which is preliminary data.</text>
</comment>
<organism evidence="1 2">
    <name type="scientific">Ladona fulva</name>
    <name type="common">Scarce chaser dragonfly</name>
    <name type="synonym">Libellula fulva</name>
    <dbReference type="NCBI Taxonomy" id="123851"/>
    <lineage>
        <taxon>Eukaryota</taxon>
        <taxon>Metazoa</taxon>
        <taxon>Ecdysozoa</taxon>
        <taxon>Arthropoda</taxon>
        <taxon>Hexapoda</taxon>
        <taxon>Insecta</taxon>
        <taxon>Pterygota</taxon>
        <taxon>Palaeoptera</taxon>
        <taxon>Odonata</taxon>
        <taxon>Epiprocta</taxon>
        <taxon>Anisoptera</taxon>
        <taxon>Libelluloidea</taxon>
        <taxon>Libellulidae</taxon>
        <taxon>Ladona</taxon>
    </lineage>
</organism>
<dbReference type="Proteomes" id="UP000792457">
    <property type="component" value="Unassembled WGS sequence"/>
</dbReference>
<dbReference type="PANTHER" id="PTHR46114">
    <property type="entry name" value="APPLE DOMAIN-CONTAINING PROTEIN"/>
    <property type="match status" value="1"/>
</dbReference>
<evidence type="ECO:0000313" key="1">
    <source>
        <dbReference type="EMBL" id="KAG8233683.1"/>
    </source>
</evidence>
<dbReference type="PANTHER" id="PTHR46114:SF1">
    <property type="entry name" value="ZAD DOMAIN-CONTAINING PROTEIN"/>
    <property type="match status" value="1"/>
</dbReference>
<proteinExistence type="predicted"/>
<reference evidence="1" key="1">
    <citation type="submission" date="2013-04" db="EMBL/GenBank/DDBJ databases">
        <authorList>
            <person name="Qu J."/>
            <person name="Murali S.C."/>
            <person name="Bandaranaike D."/>
            <person name="Bellair M."/>
            <person name="Blankenburg K."/>
            <person name="Chao H."/>
            <person name="Dinh H."/>
            <person name="Doddapaneni H."/>
            <person name="Downs B."/>
            <person name="Dugan-Rocha S."/>
            <person name="Elkadiri S."/>
            <person name="Gnanaolivu R.D."/>
            <person name="Hernandez B."/>
            <person name="Javaid M."/>
            <person name="Jayaseelan J.C."/>
            <person name="Lee S."/>
            <person name="Li M."/>
            <person name="Ming W."/>
            <person name="Munidasa M."/>
            <person name="Muniz J."/>
            <person name="Nguyen L."/>
            <person name="Ongeri F."/>
            <person name="Osuji N."/>
            <person name="Pu L.-L."/>
            <person name="Puazo M."/>
            <person name="Qu C."/>
            <person name="Quiroz J."/>
            <person name="Raj R."/>
            <person name="Weissenberger G."/>
            <person name="Xin Y."/>
            <person name="Zou X."/>
            <person name="Han Y."/>
            <person name="Richards S."/>
            <person name="Worley K."/>
            <person name="Muzny D."/>
            <person name="Gibbs R."/>
        </authorList>
    </citation>
    <scope>NUCLEOTIDE SEQUENCE</scope>
    <source>
        <strain evidence="1">Sampled in the wild</strain>
    </source>
</reference>
<dbReference type="EMBL" id="KZ308735">
    <property type="protein sequence ID" value="KAG8233683.1"/>
    <property type="molecule type" value="Genomic_DNA"/>
</dbReference>
<gene>
    <name evidence="1" type="ORF">J437_LFUL014125</name>
</gene>
<dbReference type="OrthoDB" id="6773308at2759"/>
<accession>A0A8K0KK01</accession>
<evidence type="ECO:0000313" key="2">
    <source>
        <dbReference type="Proteomes" id="UP000792457"/>
    </source>
</evidence>